<organism evidence="1 2">
    <name type="scientific">Symbiodinium necroappetens</name>
    <dbReference type="NCBI Taxonomy" id="1628268"/>
    <lineage>
        <taxon>Eukaryota</taxon>
        <taxon>Sar</taxon>
        <taxon>Alveolata</taxon>
        <taxon>Dinophyceae</taxon>
        <taxon>Suessiales</taxon>
        <taxon>Symbiodiniaceae</taxon>
        <taxon>Symbiodinium</taxon>
    </lineage>
</organism>
<comment type="caution">
    <text evidence="1">The sequence shown here is derived from an EMBL/GenBank/DDBJ whole genome shotgun (WGS) entry which is preliminary data.</text>
</comment>
<reference evidence="1" key="1">
    <citation type="submission" date="2021-02" db="EMBL/GenBank/DDBJ databases">
        <authorList>
            <person name="Dougan E. K."/>
            <person name="Rhodes N."/>
            <person name="Thang M."/>
            <person name="Chan C."/>
        </authorList>
    </citation>
    <scope>NUCLEOTIDE SEQUENCE</scope>
</reference>
<accession>A0A812K599</accession>
<dbReference type="OrthoDB" id="10295737at2759"/>
<protein>
    <submittedName>
        <fullName evidence="1">Uncharacterized protein</fullName>
    </submittedName>
</protein>
<gene>
    <name evidence="1" type="ORF">SNEC2469_LOCUS2507</name>
</gene>
<dbReference type="AlphaFoldDB" id="A0A812K599"/>
<dbReference type="Proteomes" id="UP000601435">
    <property type="component" value="Unassembled WGS sequence"/>
</dbReference>
<keyword evidence="2" id="KW-1185">Reference proteome</keyword>
<proteinExistence type="predicted"/>
<sequence length="129" mass="14537">MKSRLDERYALVLEGIRETRAVERTLHHLRDRDTTAGPVQTEGLLEYPSMRPSTAAAEVAARNLVERWRAERLPGSMSRRSGASSARYASSAVPAWSAHRREALTARDLLRRQEVWPRGLSGTTYADYA</sequence>
<dbReference type="EMBL" id="CAJNJA010006828">
    <property type="protein sequence ID" value="CAE7216240.1"/>
    <property type="molecule type" value="Genomic_DNA"/>
</dbReference>
<evidence type="ECO:0000313" key="1">
    <source>
        <dbReference type="EMBL" id="CAE7216240.1"/>
    </source>
</evidence>
<evidence type="ECO:0000313" key="2">
    <source>
        <dbReference type="Proteomes" id="UP000601435"/>
    </source>
</evidence>
<name>A0A812K599_9DINO</name>